<feature type="region of interest" description="Disordered" evidence="11">
    <location>
        <begin position="184"/>
        <end position="203"/>
    </location>
</feature>
<comment type="similarity">
    <text evidence="2 10">Belongs to the ROT1 family.</text>
</comment>
<keyword evidence="7" id="KW-1133">Transmembrane helix</keyword>
<dbReference type="InterPro" id="IPR019623">
    <property type="entry name" value="Rot1"/>
</dbReference>
<dbReference type="PANTHER" id="PTHR28090">
    <property type="entry name" value="PROTEIN ROT1"/>
    <property type="match status" value="1"/>
</dbReference>
<dbReference type="Pfam" id="PF10681">
    <property type="entry name" value="Rot1"/>
    <property type="match status" value="1"/>
</dbReference>
<feature type="compositionally biased region" description="Polar residues" evidence="11">
    <location>
        <begin position="184"/>
        <end position="193"/>
    </location>
</feature>
<dbReference type="GO" id="GO:0051082">
    <property type="term" value="F:unfolded protein binding"/>
    <property type="evidence" value="ECO:0007669"/>
    <property type="project" value="TreeGrafter"/>
</dbReference>
<evidence type="ECO:0000256" key="5">
    <source>
        <dbReference type="ARBA" id="ARBA00022729"/>
    </source>
</evidence>
<feature type="signal peptide" evidence="12">
    <location>
        <begin position="1"/>
        <end position="19"/>
    </location>
</feature>
<comment type="caution">
    <text evidence="13">The sequence shown here is derived from an EMBL/GenBank/DDBJ whole genome shotgun (WGS) entry which is preliminary data.</text>
</comment>
<feature type="chain" id="PRO_5040750115" description="Protein ROT1" evidence="12">
    <location>
        <begin position="20"/>
        <end position="242"/>
    </location>
</feature>
<dbReference type="PIRSF" id="PIRSF017290">
    <property type="entry name" value="ROT1_prd"/>
    <property type="match status" value="1"/>
</dbReference>
<keyword evidence="4" id="KW-0812">Transmembrane</keyword>
<evidence type="ECO:0000256" key="11">
    <source>
        <dbReference type="SAM" id="MobiDB-lite"/>
    </source>
</evidence>
<evidence type="ECO:0000256" key="10">
    <source>
        <dbReference type="PIRNR" id="PIRNR017290"/>
    </source>
</evidence>
<evidence type="ECO:0000256" key="9">
    <source>
        <dbReference type="ARBA" id="ARBA00024969"/>
    </source>
</evidence>
<evidence type="ECO:0000256" key="8">
    <source>
        <dbReference type="ARBA" id="ARBA00023136"/>
    </source>
</evidence>
<dbReference type="GO" id="GO:0005789">
    <property type="term" value="C:endoplasmic reticulum membrane"/>
    <property type="evidence" value="ECO:0007669"/>
    <property type="project" value="UniProtKB-SubCell"/>
</dbReference>
<evidence type="ECO:0000256" key="4">
    <source>
        <dbReference type="ARBA" id="ARBA00022692"/>
    </source>
</evidence>
<evidence type="ECO:0000256" key="7">
    <source>
        <dbReference type="ARBA" id="ARBA00022989"/>
    </source>
</evidence>
<proteinExistence type="inferred from homology"/>
<evidence type="ECO:0000256" key="6">
    <source>
        <dbReference type="ARBA" id="ARBA00022824"/>
    </source>
</evidence>
<keyword evidence="6 10" id="KW-0256">Endoplasmic reticulum</keyword>
<keyword evidence="8 10" id="KW-0472">Membrane</keyword>
<dbReference type="EMBL" id="BRPB01000074">
    <property type="protein sequence ID" value="GLA53133.1"/>
    <property type="molecule type" value="Genomic_DNA"/>
</dbReference>
<keyword evidence="5 12" id="KW-0732">Signal</keyword>
<gene>
    <name evidence="13" type="ORF">AnigIFM63604_010221</name>
</gene>
<evidence type="ECO:0000313" key="14">
    <source>
        <dbReference type="Proteomes" id="UP001144191"/>
    </source>
</evidence>
<evidence type="ECO:0000256" key="2">
    <source>
        <dbReference type="ARBA" id="ARBA00007149"/>
    </source>
</evidence>
<organism evidence="13 14">
    <name type="scientific">Aspergillus niger</name>
    <dbReference type="NCBI Taxonomy" id="5061"/>
    <lineage>
        <taxon>Eukaryota</taxon>
        <taxon>Fungi</taxon>
        <taxon>Dikarya</taxon>
        <taxon>Ascomycota</taxon>
        <taxon>Pezizomycotina</taxon>
        <taxon>Eurotiomycetes</taxon>
        <taxon>Eurotiomycetidae</taxon>
        <taxon>Eurotiales</taxon>
        <taxon>Aspergillaceae</taxon>
        <taxon>Aspergillus</taxon>
        <taxon>Aspergillus subgen. Circumdati</taxon>
    </lineage>
</organism>
<accession>A0A9W6A7I2</accession>
<comment type="function">
    <text evidence="9 10">Required for normal levels of the cell wall 1,6-beta-glucan. Involved in a protein folding machinery chaperoning proteins acting in various physiological processes including cell wall synthesis and lysis of autophagic bodies.</text>
</comment>
<dbReference type="PANTHER" id="PTHR28090:SF1">
    <property type="entry name" value="PROTEIN ROT1"/>
    <property type="match status" value="1"/>
</dbReference>
<dbReference type="AlphaFoldDB" id="A0A9W6A7I2"/>
<evidence type="ECO:0000256" key="12">
    <source>
        <dbReference type="SAM" id="SignalP"/>
    </source>
</evidence>
<dbReference type="Proteomes" id="UP001144191">
    <property type="component" value="Unassembled WGS sequence"/>
</dbReference>
<comment type="subcellular location">
    <subcellularLocation>
        <location evidence="1">Endoplasmic reticulum membrane</location>
        <topology evidence="1">Single-pass type I membrane protein</topology>
    </subcellularLocation>
</comment>
<dbReference type="GO" id="GO:0006458">
    <property type="term" value="P:'de novo' protein folding"/>
    <property type="evidence" value="ECO:0007669"/>
    <property type="project" value="InterPro"/>
</dbReference>
<name>A0A9W6A7I2_ASPNG</name>
<sequence>MMATYFFLGLLLTAVGTSSSSSSSSSSASDLEGTWTTKSRQVVTGPGFYDPIGDKFLEPNLTGISYSFSADGHYEEAYYRAIANPQDPSCPKGIMQWQHGTYTVNSDGSVDLTPIAVDGRQLLSDPCQSSTGTYTRYNQTEHFESFAVSVDSYHGVQRLDVKNFDGSPMHPMYLIYKPPQMLPTQTLNPSSSSKSKRQVEGDTGGRFSIKDLVSREKVGDPNNWLWLGIFMTTLGGITFFRS</sequence>
<protein>
    <recommendedName>
        <fullName evidence="3 10">Protein ROT1</fullName>
    </recommendedName>
</protein>
<reference evidence="13" key="1">
    <citation type="submission" date="2022-07" db="EMBL/GenBank/DDBJ databases">
        <title>Taxonomy of Aspergillus series Nigri: significant species reduction supported by multi-species coalescent approaches.</title>
        <authorList>
            <person name="Bian C."/>
            <person name="Kusuya Y."/>
            <person name="Sklenar F."/>
            <person name="D'hooge E."/>
            <person name="Yaguchi T."/>
            <person name="Takahashi H."/>
            <person name="Hubka V."/>
        </authorList>
    </citation>
    <scope>NUCLEOTIDE SEQUENCE</scope>
    <source>
        <strain evidence="13">IFM 63604</strain>
    </source>
</reference>
<evidence type="ECO:0000256" key="1">
    <source>
        <dbReference type="ARBA" id="ARBA00004115"/>
    </source>
</evidence>
<evidence type="ECO:0000256" key="3">
    <source>
        <dbReference type="ARBA" id="ARBA00017291"/>
    </source>
</evidence>
<evidence type="ECO:0000313" key="13">
    <source>
        <dbReference type="EMBL" id="GLA53133.1"/>
    </source>
</evidence>